<keyword evidence="5" id="KW-1133">Transmembrane helix</keyword>
<comment type="caution">
    <text evidence="8">The sequence shown here is derived from an EMBL/GenBank/DDBJ whole genome shotgun (WGS) entry which is preliminary data.</text>
</comment>
<feature type="domain" description="RING-type" evidence="7">
    <location>
        <begin position="204"/>
        <end position="247"/>
    </location>
</feature>
<dbReference type="EMBL" id="MPUH01000294">
    <property type="protein sequence ID" value="OMJ83715.1"/>
    <property type="molecule type" value="Genomic_DNA"/>
</dbReference>
<dbReference type="InterPro" id="IPR001841">
    <property type="entry name" value="Znf_RING"/>
</dbReference>
<dbReference type="EMBL" id="MPUH01000267">
    <property type="protein sequence ID" value="OMJ84487.1"/>
    <property type="molecule type" value="Genomic_DNA"/>
</dbReference>
<evidence type="ECO:0000256" key="6">
    <source>
        <dbReference type="SAM" id="SignalP"/>
    </source>
</evidence>
<keyword evidence="3" id="KW-0862">Zinc</keyword>
<keyword evidence="1" id="KW-0479">Metal-binding</keyword>
<sequence length="251" mass="28904">MHFYQALQFLLKLLYLDQGTYPNYNEKSIRKLGCYVENCIICSENNDQVCDKCNTTYIDRNGLCEYNTKDSNDKDFTSNESYLIAIIVGGTMFVLSIILCFTFYYLCHLRHIKGSNQRNPTRDISRSLNEIHSSTNYRHANIDSQSASNSIILTPVLTQGIIPSGINKKNKLDGMISLNSDNFNEILPIVTESVLLENNDTIVCTICFEDYSKNRQYRITPCQHIFHSECIYSWLITNNSKTCPNDNFKFL</sequence>
<feature type="transmembrane region" description="Helical" evidence="5">
    <location>
        <begin position="82"/>
        <end position="107"/>
    </location>
</feature>
<dbReference type="PANTHER" id="PTHR22763">
    <property type="entry name" value="RING ZINC FINGER PROTEIN"/>
    <property type="match status" value="1"/>
</dbReference>
<protein>
    <recommendedName>
        <fullName evidence="7">RING-type domain-containing protein</fullName>
    </recommendedName>
</protein>
<evidence type="ECO:0000313" key="8">
    <source>
        <dbReference type="EMBL" id="OMJ83715.1"/>
    </source>
</evidence>
<dbReference type="Pfam" id="PF13639">
    <property type="entry name" value="zf-RING_2"/>
    <property type="match status" value="1"/>
</dbReference>
<evidence type="ECO:0000256" key="1">
    <source>
        <dbReference type="ARBA" id="ARBA00022723"/>
    </source>
</evidence>
<dbReference type="SMART" id="SM00184">
    <property type="entry name" value="RING"/>
    <property type="match status" value="1"/>
</dbReference>
<dbReference type="GO" id="GO:0043161">
    <property type="term" value="P:proteasome-mediated ubiquitin-dependent protein catabolic process"/>
    <property type="evidence" value="ECO:0007669"/>
    <property type="project" value="TreeGrafter"/>
</dbReference>
<dbReference type="AlphaFoldDB" id="A0A1R2C454"/>
<feature type="signal peptide" evidence="6">
    <location>
        <begin position="1"/>
        <end position="22"/>
    </location>
</feature>
<evidence type="ECO:0000256" key="4">
    <source>
        <dbReference type="PROSITE-ProRule" id="PRU00175"/>
    </source>
</evidence>
<keyword evidence="5" id="KW-0472">Membrane</keyword>
<gene>
    <name evidence="9" type="ORF">SteCoe_14372</name>
    <name evidence="8" type="ORF">SteCoe_15324</name>
</gene>
<name>A0A1R2C454_9CILI</name>
<dbReference type="GO" id="GO:0008270">
    <property type="term" value="F:zinc ion binding"/>
    <property type="evidence" value="ECO:0007669"/>
    <property type="project" value="UniProtKB-KW"/>
</dbReference>
<dbReference type="InterPro" id="IPR013083">
    <property type="entry name" value="Znf_RING/FYVE/PHD"/>
</dbReference>
<evidence type="ECO:0000313" key="9">
    <source>
        <dbReference type="EMBL" id="OMJ84487.1"/>
    </source>
</evidence>
<evidence type="ECO:0000256" key="5">
    <source>
        <dbReference type="SAM" id="Phobius"/>
    </source>
</evidence>
<dbReference type="OrthoDB" id="378752at2759"/>
<keyword evidence="5" id="KW-0812">Transmembrane</keyword>
<evidence type="ECO:0000259" key="7">
    <source>
        <dbReference type="PROSITE" id="PS50089"/>
    </source>
</evidence>
<organism evidence="8 10">
    <name type="scientific">Stentor coeruleus</name>
    <dbReference type="NCBI Taxonomy" id="5963"/>
    <lineage>
        <taxon>Eukaryota</taxon>
        <taxon>Sar</taxon>
        <taxon>Alveolata</taxon>
        <taxon>Ciliophora</taxon>
        <taxon>Postciliodesmatophora</taxon>
        <taxon>Heterotrichea</taxon>
        <taxon>Heterotrichida</taxon>
        <taxon>Stentoridae</taxon>
        <taxon>Stentor</taxon>
    </lineage>
</organism>
<dbReference type="SUPFAM" id="SSF57850">
    <property type="entry name" value="RING/U-box"/>
    <property type="match status" value="1"/>
</dbReference>
<reference evidence="8 10" key="1">
    <citation type="submission" date="2016-11" db="EMBL/GenBank/DDBJ databases">
        <title>The macronuclear genome of Stentor coeruleus: a giant cell with tiny introns.</title>
        <authorList>
            <person name="Slabodnick M."/>
            <person name="Ruby J.G."/>
            <person name="Reiff S.B."/>
            <person name="Swart E.C."/>
            <person name="Gosai S."/>
            <person name="Prabakaran S."/>
            <person name="Witkowska E."/>
            <person name="Larue G.E."/>
            <person name="Fisher S."/>
            <person name="Freeman R.M."/>
            <person name="Gunawardena J."/>
            <person name="Chu W."/>
            <person name="Stover N.A."/>
            <person name="Gregory B.D."/>
            <person name="Nowacki M."/>
            <person name="Derisi J."/>
            <person name="Roy S.W."/>
            <person name="Marshall W.F."/>
            <person name="Sood P."/>
        </authorList>
    </citation>
    <scope>NUCLEOTIDE SEQUENCE [LARGE SCALE GENOMIC DNA]</scope>
    <source>
        <strain evidence="8">WM001</strain>
    </source>
</reference>
<dbReference type="Gene3D" id="3.30.40.10">
    <property type="entry name" value="Zinc/RING finger domain, C3HC4 (zinc finger)"/>
    <property type="match status" value="1"/>
</dbReference>
<evidence type="ECO:0000256" key="3">
    <source>
        <dbReference type="ARBA" id="ARBA00022833"/>
    </source>
</evidence>
<dbReference type="Proteomes" id="UP000187209">
    <property type="component" value="Unassembled WGS sequence"/>
</dbReference>
<dbReference type="PROSITE" id="PS50089">
    <property type="entry name" value="ZF_RING_2"/>
    <property type="match status" value="1"/>
</dbReference>
<feature type="chain" id="PRO_5011900222" description="RING-type domain-containing protein" evidence="6">
    <location>
        <begin position="23"/>
        <end position="251"/>
    </location>
</feature>
<keyword evidence="10" id="KW-1185">Reference proteome</keyword>
<proteinExistence type="predicted"/>
<accession>A0A1R2C454</accession>
<keyword evidence="2 4" id="KW-0863">Zinc-finger</keyword>
<keyword evidence="6" id="KW-0732">Signal</keyword>
<evidence type="ECO:0000256" key="2">
    <source>
        <dbReference type="ARBA" id="ARBA00022771"/>
    </source>
</evidence>
<dbReference type="GO" id="GO:0012505">
    <property type="term" value="C:endomembrane system"/>
    <property type="evidence" value="ECO:0007669"/>
    <property type="project" value="TreeGrafter"/>
</dbReference>
<dbReference type="InterPro" id="IPR050731">
    <property type="entry name" value="HRD1_E3_ubiq-ligases"/>
</dbReference>
<evidence type="ECO:0000313" key="10">
    <source>
        <dbReference type="Proteomes" id="UP000187209"/>
    </source>
</evidence>
<dbReference type="GO" id="GO:0061630">
    <property type="term" value="F:ubiquitin protein ligase activity"/>
    <property type="evidence" value="ECO:0007669"/>
    <property type="project" value="TreeGrafter"/>
</dbReference>